<feature type="active site" description="Tele-phosphohistidine intermediate" evidence="1">
    <location>
        <position position="9"/>
    </location>
</feature>
<dbReference type="RefSeq" id="WP_068427074.1">
    <property type="nucleotide sequence ID" value="NZ_LVHI01000016.1"/>
</dbReference>
<comment type="caution">
    <text evidence="3">The sequence shown here is derived from an EMBL/GenBank/DDBJ whole genome shotgun (WGS) entry which is preliminary data.</text>
</comment>
<gene>
    <name evidence="3" type="ORF">A3K89_22700</name>
</gene>
<feature type="active site" description="Proton donor/acceptor" evidence="1">
    <location>
        <position position="83"/>
    </location>
</feature>
<reference evidence="3 4" key="1">
    <citation type="submission" date="2016-03" db="EMBL/GenBank/DDBJ databases">
        <title>Genome sequence of Rhodococcus kyotonensis KB10.</title>
        <authorList>
            <person name="Jeong H."/>
            <person name="Hong C.E."/>
            <person name="Jo S.H."/>
            <person name="Park J.M."/>
        </authorList>
    </citation>
    <scope>NUCLEOTIDE SEQUENCE [LARGE SCALE GENOMIC DNA]</scope>
    <source>
        <strain evidence="3 4">KB10</strain>
    </source>
</reference>
<dbReference type="PROSITE" id="PS00175">
    <property type="entry name" value="PG_MUTASE"/>
    <property type="match status" value="1"/>
</dbReference>
<evidence type="ECO:0000313" key="4">
    <source>
        <dbReference type="Proteomes" id="UP000077519"/>
    </source>
</evidence>
<feature type="binding site" evidence="2">
    <location>
        <begin position="8"/>
        <end position="15"/>
    </location>
    <ligand>
        <name>substrate</name>
    </ligand>
</feature>
<name>A0A177YDY6_9NOCA</name>
<dbReference type="Gene3D" id="3.40.50.1240">
    <property type="entry name" value="Phosphoglycerate mutase-like"/>
    <property type="match status" value="1"/>
</dbReference>
<accession>A0A177YDY6</accession>
<dbReference type="Proteomes" id="UP000077519">
    <property type="component" value="Unassembled WGS sequence"/>
</dbReference>
<dbReference type="EMBL" id="LVHI01000016">
    <property type="protein sequence ID" value="OAK53743.1"/>
    <property type="molecule type" value="Genomic_DNA"/>
</dbReference>
<dbReference type="PANTHER" id="PTHR48100:SF59">
    <property type="entry name" value="ADENOSYLCOBALAMIN_ALPHA-RIBAZOLE PHOSPHATASE"/>
    <property type="match status" value="1"/>
</dbReference>
<dbReference type="InterPro" id="IPR050275">
    <property type="entry name" value="PGM_Phosphatase"/>
</dbReference>
<sequence>MTFLALVRHGETDWNLHGRLQGSSDIPLNSTGRAQAREAGYELDDRQWDLLVSSPLSRAAETADIIGTHLGIERTATYPDLAERHFGEAEGFTDYDAYSRWPHGMYPGLEPRRDLMVRGVRAVDEIASTHPDKSVIAVAHGGVIRAILDAIRGVASPRILNCGVSTLTHDGTEWTVETINGVAARRVW</sequence>
<dbReference type="PANTHER" id="PTHR48100">
    <property type="entry name" value="BROAD-SPECIFICITY PHOSPHATASE YOR283W-RELATED"/>
    <property type="match status" value="1"/>
</dbReference>
<dbReference type="SUPFAM" id="SSF53254">
    <property type="entry name" value="Phosphoglycerate mutase-like"/>
    <property type="match status" value="1"/>
</dbReference>
<feature type="binding site" evidence="2">
    <location>
        <position position="58"/>
    </location>
    <ligand>
        <name>substrate</name>
    </ligand>
</feature>
<dbReference type="GO" id="GO:0016791">
    <property type="term" value="F:phosphatase activity"/>
    <property type="evidence" value="ECO:0007669"/>
    <property type="project" value="TreeGrafter"/>
</dbReference>
<dbReference type="CDD" id="cd07067">
    <property type="entry name" value="HP_PGM_like"/>
    <property type="match status" value="1"/>
</dbReference>
<organism evidence="3 4">
    <name type="scientific">Rhodococcoides kyotonense</name>
    <dbReference type="NCBI Taxonomy" id="398843"/>
    <lineage>
        <taxon>Bacteria</taxon>
        <taxon>Bacillati</taxon>
        <taxon>Actinomycetota</taxon>
        <taxon>Actinomycetes</taxon>
        <taxon>Mycobacteriales</taxon>
        <taxon>Nocardiaceae</taxon>
        <taxon>Rhodococcoides</taxon>
    </lineage>
</organism>
<proteinExistence type="predicted"/>
<dbReference type="InterPro" id="IPR029033">
    <property type="entry name" value="His_PPase_superfam"/>
</dbReference>
<protein>
    <submittedName>
        <fullName evidence="3">Phosphoglycerate mutase</fullName>
    </submittedName>
</protein>
<dbReference type="GO" id="GO:0005737">
    <property type="term" value="C:cytoplasm"/>
    <property type="evidence" value="ECO:0007669"/>
    <property type="project" value="TreeGrafter"/>
</dbReference>
<dbReference type="InterPro" id="IPR001345">
    <property type="entry name" value="PG/BPGM_mutase_AS"/>
</dbReference>
<evidence type="ECO:0000256" key="2">
    <source>
        <dbReference type="PIRSR" id="PIRSR613078-2"/>
    </source>
</evidence>
<dbReference type="Pfam" id="PF00300">
    <property type="entry name" value="His_Phos_1"/>
    <property type="match status" value="1"/>
</dbReference>
<evidence type="ECO:0000313" key="3">
    <source>
        <dbReference type="EMBL" id="OAK53743.1"/>
    </source>
</evidence>
<dbReference type="InterPro" id="IPR013078">
    <property type="entry name" value="His_Pase_superF_clade-1"/>
</dbReference>
<dbReference type="AlphaFoldDB" id="A0A177YDY6"/>
<dbReference type="SMART" id="SM00855">
    <property type="entry name" value="PGAM"/>
    <property type="match status" value="1"/>
</dbReference>
<evidence type="ECO:0000256" key="1">
    <source>
        <dbReference type="PIRSR" id="PIRSR613078-1"/>
    </source>
</evidence>
<keyword evidence="4" id="KW-1185">Reference proteome</keyword>